<feature type="domain" description="Glyoxalase/fosfomycin resistance/dioxygenase" evidence="1">
    <location>
        <begin position="126"/>
        <end position="217"/>
    </location>
</feature>
<dbReference type="OrthoDB" id="9793039at2"/>
<dbReference type="AlphaFoldDB" id="A0A0B6F0W3"/>
<sequence>MPAFEAEVGMPYWITLASSDVKASEKFYSAVLGWEFEEGIARLQGLPIAEIVPGQDTWATYFLSRDLEADCARVEKLGGKILALGAPLALVLDNSGAMFGLVQPELDRFVAGGEPGTPVWHELAVSENLRSAVDFYGELFDWEIRGDEHYAVAEEEGAAFAGFWHAEDLPSFWQTYLGVRDVDQAAKATVDNGGEVIREPYESPFGRLCLIADSTGATLTLCEVEDAPDEPIEI</sequence>
<dbReference type="GO" id="GO:0016829">
    <property type="term" value="F:lyase activity"/>
    <property type="evidence" value="ECO:0007669"/>
    <property type="project" value="UniProtKB-KW"/>
</dbReference>
<protein>
    <submittedName>
        <fullName evidence="2">Lactoylglutathione lyase family protein</fullName>
    </submittedName>
    <submittedName>
        <fullName evidence="3">VOC family protein</fullName>
    </submittedName>
</protein>
<dbReference type="HOGENOM" id="CLU_069623_0_1_11"/>
<evidence type="ECO:0000313" key="2">
    <source>
        <dbReference type="EMBL" id="AJI77651.1"/>
    </source>
</evidence>
<reference evidence="3 5" key="2">
    <citation type="submission" date="2022-02" db="EMBL/GenBank/DDBJ databases">
        <title>Uncovering new skin microbiome diversity through culturing and metagenomics.</title>
        <authorList>
            <person name="Conlan S."/>
            <person name="Deming C."/>
            <person name="Nisc Comparative Sequencing Program N."/>
            <person name="Segre J.A."/>
        </authorList>
    </citation>
    <scope>NUCLEOTIDE SEQUENCE [LARGE SCALE GENOMIC DNA]</scope>
    <source>
        <strain evidence="3 5">ACRQV</strain>
    </source>
</reference>
<proteinExistence type="predicted"/>
<dbReference type="InterPro" id="IPR052164">
    <property type="entry name" value="Anthracycline_SecMetBiosynth"/>
</dbReference>
<dbReference type="Proteomes" id="UP001521911">
    <property type="component" value="Unassembled WGS sequence"/>
</dbReference>
<name>A0A0B6F0W3_9CORY</name>
<keyword evidence="2" id="KW-0456">Lyase</keyword>
<gene>
    <name evidence="2" type="ORF">CSING_00410</name>
    <name evidence="3" type="ORF">MHK08_12870</name>
</gene>
<dbReference type="EMBL" id="JAKRDF010000030">
    <property type="protein sequence ID" value="MCG7277345.1"/>
    <property type="molecule type" value="Genomic_DNA"/>
</dbReference>
<organism evidence="2 4">
    <name type="scientific">Corynebacterium singulare</name>
    <dbReference type="NCBI Taxonomy" id="161899"/>
    <lineage>
        <taxon>Bacteria</taxon>
        <taxon>Bacillati</taxon>
        <taxon>Actinomycetota</taxon>
        <taxon>Actinomycetes</taxon>
        <taxon>Mycobacteriales</taxon>
        <taxon>Corynebacteriaceae</taxon>
        <taxon>Corynebacterium</taxon>
    </lineage>
</organism>
<evidence type="ECO:0000313" key="4">
    <source>
        <dbReference type="Proteomes" id="UP000031890"/>
    </source>
</evidence>
<reference evidence="2 4" key="1">
    <citation type="journal article" date="2015" name="Genome Announc.">
        <title>Complete Genome Sequence and Annotation of Corynebacterium singulare DSM 44357, Isolated from a Human Semen Specimen.</title>
        <authorList>
            <person name="Merten M."/>
            <person name="Brinkrolf K."/>
            <person name="Albersmeier A."/>
            <person name="Kutter Y."/>
            <person name="Ruckert C."/>
            <person name="Tauch A."/>
        </authorList>
    </citation>
    <scope>NUCLEOTIDE SEQUENCE [LARGE SCALE GENOMIC DNA]</scope>
    <source>
        <strain evidence="2">IBS B52218</strain>
    </source>
</reference>
<dbReference type="PANTHER" id="PTHR33993">
    <property type="entry name" value="GLYOXALASE-RELATED"/>
    <property type="match status" value="1"/>
</dbReference>
<evidence type="ECO:0000313" key="3">
    <source>
        <dbReference type="EMBL" id="MCG7277345.1"/>
    </source>
</evidence>
<dbReference type="InterPro" id="IPR029068">
    <property type="entry name" value="Glyas_Bleomycin-R_OHBP_Dase"/>
</dbReference>
<dbReference type="EMBL" id="CP010827">
    <property type="protein sequence ID" value="AJI77651.1"/>
    <property type="molecule type" value="Genomic_DNA"/>
</dbReference>
<dbReference type="STRING" id="161899.CSING_00410"/>
<dbReference type="CDD" id="cd07247">
    <property type="entry name" value="SgaA_N_like"/>
    <property type="match status" value="1"/>
</dbReference>
<dbReference type="InterPro" id="IPR004360">
    <property type="entry name" value="Glyas_Fos-R_dOase_dom"/>
</dbReference>
<dbReference type="KEGG" id="csx:CSING_00410"/>
<keyword evidence="5" id="KW-1185">Reference proteome</keyword>
<dbReference type="SUPFAM" id="SSF54593">
    <property type="entry name" value="Glyoxalase/Bleomycin resistance protein/Dihydroxybiphenyl dioxygenase"/>
    <property type="match status" value="2"/>
</dbReference>
<dbReference type="RefSeq" id="WP_042528734.1">
    <property type="nucleotide sequence ID" value="NZ_CP010827.1"/>
</dbReference>
<dbReference type="Proteomes" id="UP000031890">
    <property type="component" value="Chromosome"/>
</dbReference>
<accession>A0A0B6F0W3</accession>
<dbReference type="Pfam" id="PF00903">
    <property type="entry name" value="Glyoxalase"/>
    <property type="match status" value="1"/>
</dbReference>
<evidence type="ECO:0000259" key="1">
    <source>
        <dbReference type="Pfam" id="PF00903"/>
    </source>
</evidence>
<dbReference type="PANTHER" id="PTHR33993:SF14">
    <property type="entry name" value="GB|AAF24581.1"/>
    <property type="match status" value="1"/>
</dbReference>
<dbReference type="Gene3D" id="3.10.180.10">
    <property type="entry name" value="2,3-Dihydroxybiphenyl 1,2-Dioxygenase, domain 1"/>
    <property type="match status" value="2"/>
</dbReference>
<evidence type="ECO:0000313" key="5">
    <source>
        <dbReference type="Proteomes" id="UP001521911"/>
    </source>
</evidence>